<evidence type="ECO:0000256" key="11">
    <source>
        <dbReference type="ARBA" id="ARBA00034524"/>
    </source>
</evidence>
<feature type="transmembrane region" description="Helical" evidence="12">
    <location>
        <begin position="119"/>
        <end position="137"/>
    </location>
</feature>
<evidence type="ECO:0000256" key="1">
    <source>
        <dbReference type="ARBA" id="ARBA00001946"/>
    </source>
</evidence>
<dbReference type="PANTHER" id="PTHR11048:SF28">
    <property type="entry name" value="4-HYDROXYBENZOATE POLYPRENYLTRANSFERASE, MITOCHONDRIAL"/>
    <property type="match status" value="1"/>
</dbReference>
<evidence type="ECO:0000313" key="13">
    <source>
        <dbReference type="EMBL" id="EGJ49932.1"/>
    </source>
</evidence>
<feature type="transmembrane region" description="Helical" evidence="12">
    <location>
        <begin position="272"/>
        <end position="294"/>
    </location>
</feature>
<keyword evidence="4" id="KW-1003">Cell membrane</keyword>
<reference evidence="13 14" key="1">
    <citation type="journal article" date="2011" name="J. Bacteriol.">
        <title>Genome sequence of the mercury-methylating and pleomorphic Desulfovibrio africanus Strain Walvis Bay.</title>
        <authorList>
            <person name="Brown S.D."/>
            <person name="Wall J.D."/>
            <person name="Kucken A.M."/>
            <person name="Gilmour C.C."/>
            <person name="Podar M."/>
            <person name="Brandt C.C."/>
            <person name="Teshima H."/>
            <person name="Detter J.C."/>
            <person name="Han C.S."/>
            <person name="Land M.L."/>
            <person name="Lucas S."/>
            <person name="Han J."/>
            <person name="Pennacchio L."/>
            <person name="Nolan M."/>
            <person name="Pitluck S."/>
            <person name="Woyke T."/>
            <person name="Goodwin L."/>
            <person name="Palumbo A.V."/>
            <person name="Elias D.A."/>
        </authorList>
    </citation>
    <scope>NUCLEOTIDE SEQUENCE [LARGE SCALE GENOMIC DNA]</scope>
    <source>
        <strain evidence="13 14">Walvis Bay</strain>
    </source>
</reference>
<evidence type="ECO:0000256" key="3">
    <source>
        <dbReference type="ARBA" id="ARBA00005985"/>
    </source>
</evidence>
<dbReference type="Gene3D" id="1.10.357.140">
    <property type="entry name" value="UbiA prenyltransferase"/>
    <property type="match status" value="1"/>
</dbReference>
<comment type="subcellular location">
    <subcellularLocation>
        <location evidence="2">Membrane</location>
        <topology evidence="2">Multi-pass membrane protein</topology>
    </subcellularLocation>
</comment>
<dbReference type="Gene3D" id="1.20.120.1780">
    <property type="entry name" value="UbiA prenyltransferase"/>
    <property type="match status" value="1"/>
</dbReference>
<keyword evidence="9 12" id="KW-1133">Transmembrane helix</keyword>
<comment type="cofactor">
    <cofactor evidence="1">
        <name>Mg(2+)</name>
        <dbReference type="ChEBI" id="CHEBI:18420"/>
    </cofactor>
</comment>
<evidence type="ECO:0000256" key="10">
    <source>
        <dbReference type="ARBA" id="ARBA00023136"/>
    </source>
</evidence>
<gene>
    <name evidence="13" type="ORF">Desaf_1596</name>
</gene>
<sequence>MNGPGKVNIKGVWRHLVAFARLVKIEHSIFALPFAYCGMVMAASGWPGWRVFLLITVAMVAVRSFAMVVNRLADLPYDRRNPRTQGRPLVTGEVSVSSARYMALITGAVFVLACAGLNMLALSLSPVALILAGGYSYTKRFTFLCHYWLGTVLGLAPVAGWLAVTASFHIAPVLLGLGVTFWVAGFDILYATQDVEFDRKVGLHAIPARFGIPAALSIAAFSHANTAIFFLLAGWAWGAGWPYYLVAALIGAILAYEHTLVRPDDLRRVNTAFFTVNGVVAIMIFAGVLLDLWMI</sequence>
<name>F3Z134_DESAF</name>
<feature type="transmembrane region" description="Helical" evidence="12">
    <location>
        <begin position="144"/>
        <end position="164"/>
    </location>
</feature>
<evidence type="ECO:0000256" key="7">
    <source>
        <dbReference type="ARBA" id="ARBA00022688"/>
    </source>
</evidence>
<dbReference type="NCBIfam" id="TIGR01475">
    <property type="entry name" value="ubiA_other"/>
    <property type="match status" value="1"/>
</dbReference>
<keyword evidence="8 12" id="KW-0812">Transmembrane</keyword>
<dbReference type="STRING" id="690850.Desaf_1596"/>
<dbReference type="GO" id="GO:0008412">
    <property type="term" value="F:4-hydroxybenzoate polyprenyltransferase activity"/>
    <property type="evidence" value="ECO:0007669"/>
    <property type="project" value="UniProtKB-EC"/>
</dbReference>
<dbReference type="InterPro" id="IPR000537">
    <property type="entry name" value="UbiA_prenyltransferase"/>
</dbReference>
<keyword evidence="6 13" id="KW-0808">Transferase</keyword>
<dbReference type="GO" id="GO:0006744">
    <property type="term" value="P:ubiquinone biosynthetic process"/>
    <property type="evidence" value="ECO:0007669"/>
    <property type="project" value="UniProtKB-KW"/>
</dbReference>
<dbReference type="FunFam" id="1.20.120.1780:FF:000001">
    <property type="entry name" value="4-hydroxybenzoate octaprenyltransferase"/>
    <property type="match status" value="1"/>
</dbReference>
<proteinExistence type="inferred from homology"/>
<dbReference type="FunFam" id="1.10.357.140:FF:000008">
    <property type="entry name" value="4-hydroxybenzoate octaprenyltransferase"/>
    <property type="match status" value="1"/>
</dbReference>
<evidence type="ECO:0000256" key="6">
    <source>
        <dbReference type="ARBA" id="ARBA00022679"/>
    </source>
</evidence>
<feature type="transmembrane region" description="Helical" evidence="12">
    <location>
        <begin position="241"/>
        <end position="260"/>
    </location>
</feature>
<evidence type="ECO:0000256" key="12">
    <source>
        <dbReference type="SAM" id="Phobius"/>
    </source>
</evidence>
<dbReference type="RefSeq" id="WP_014259708.1">
    <property type="nucleotide sequence ID" value="NC_016629.1"/>
</dbReference>
<dbReference type="GO" id="GO:0005886">
    <property type="term" value="C:plasma membrane"/>
    <property type="evidence" value="ECO:0007669"/>
    <property type="project" value="TreeGrafter"/>
</dbReference>
<dbReference type="eggNOG" id="COG0382">
    <property type="taxonomic scope" value="Bacteria"/>
</dbReference>
<feature type="transmembrane region" description="Helical" evidence="12">
    <location>
        <begin position="170"/>
        <end position="190"/>
    </location>
</feature>
<dbReference type="EC" id="2.5.1.39" evidence="11"/>
<dbReference type="HOGENOM" id="CLU_034879_5_1_7"/>
<organism evidence="13 14">
    <name type="scientific">Desulfocurvibacter africanus subsp. africanus str. Walvis Bay</name>
    <dbReference type="NCBI Taxonomy" id="690850"/>
    <lineage>
        <taxon>Bacteria</taxon>
        <taxon>Pseudomonadati</taxon>
        <taxon>Thermodesulfobacteriota</taxon>
        <taxon>Desulfovibrionia</taxon>
        <taxon>Desulfovibrionales</taxon>
        <taxon>Desulfovibrionaceae</taxon>
        <taxon>Desulfocurvibacter</taxon>
    </lineage>
</organism>
<feature type="transmembrane region" description="Helical" evidence="12">
    <location>
        <begin position="52"/>
        <end position="73"/>
    </location>
</feature>
<dbReference type="Proteomes" id="UP000007844">
    <property type="component" value="Chromosome"/>
</dbReference>
<accession>F3Z134</accession>
<dbReference type="InterPro" id="IPR039653">
    <property type="entry name" value="Prenyltransferase"/>
</dbReference>
<protein>
    <recommendedName>
        <fullName evidence="11">4-hydroxybenzoate polyprenyltransferase</fullName>
        <ecNumber evidence="11">2.5.1.39</ecNumber>
    </recommendedName>
</protein>
<dbReference type="AlphaFoldDB" id="F3Z134"/>
<keyword evidence="14" id="KW-1185">Reference proteome</keyword>
<keyword evidence="7" id="KW-0831">Ubiquinone biosynthesis</keyword>
<dbReference type="PANTHER" id="PTHR11048">
    <property type="entry name" value="PRENYLTRANSFERASES"/>
    <property type="match status" value="1"/>
</dbReference>
<dbReference type="KEGG" id="daf:Desaf_1596"/>
<dbReference type="InterPro" id="IPR006371">
    <property type="entry name" value="Polyprenyltransferase_UbiA-li"/>
</dbReference>
<keyword evidence="10 12" id="KW-0472">Membrane</keyword>
<evidence type="ECO:0000256" key="9">
    <source>
        <dbReference type="ARBA" id="ARBA00022989"/>
    </source>
</evidence>
<comment type="similarity">
    <text evidence="3">Belongs to the UbiA prenyltransferase family.</text>
</comment>
<evidence type="ECO:0000313" key="14">
    <source>
        <dbReference type="Proteomes" id="UP000007844"/>
    </source>
</evidence>
<dbReference type="EMBL" id="CP003221">
    <property type="protein sequence ID" value="EGJ49932.1"/>
    <property type="molecule type" value="Genomic_DNA"/>
</dbReference>
<evidence type="ECO:0000256" key="4">
    <source>
        <dbReference type="ARBA" id="ARBA00022475"/>
    </source>
</evidence>
<dbReference type="InterPro" id="IPR044878">
    <property type="entry name" value="UbiA_sf"/>
</dbReference>
<evidence type="ECO:0000256" key="5">
    <source>
        <dbReference type="ARBA" id="ARBA00022519"/>
    </source>
</evidence>
<keyword evidence="5" id="KW-0997">Cell inner membrane</keyword>
<evidence type="ECO:0000256" key="2">
    <source>
        <dbReference type="ARBA" id="ARBA00004141"/>
    </source>
</evidence>
<evidence type="ECO:0000256" key="8">
    <source>
        <dbReference type="ARBA" id="ARBA00022692"/>
    </source>
</evidence>
<feature type="transmembrane region" description="Helical" evidence="12">
    <location>
        <begin position="29"/>
        <end position="46"/>
    </location>
</feature>
<feature type="transmembrane region" description="Helical" evidence="12">
    <location>
        <begin position="210"/>
        <end position="235"/>
    </location>
</feature>
<dbReference type="CDD" id="cd13959">
    <property type="entry name" value="PT_UbiA_COQ2"/>
    <property type="match status" value="1"/>
</dbReference>
<dbReference type="Pfam" id="PF01040">
    <property type="entry name" value="UbiA"/>
    <property type="match status" value="1"/>
</dbReference>